<evidence type="ECO:0000313" key="1">
    <source>
        <dbReference type="EMBL" id="SMO99918.1"/>
    </source>
</evidence>
<accession>A0A521FUR2</accession>
<protein>
    <submittedName>
        <fullName evidence="1">Uncharacterized protein</fullName>
    </submittedName>
</protein>
<proteinExistence type="predicted"/>
<dbReference type="EMBL" id="FXTN01000029">
    <property type="protein sequence ID" value="SMO99918.1"/>
    <property type="molecule type" value="Genomic_DNA"/>
</dbReference>
<dbReference type="Proteomes" id="UP000320300">
    <property type="component" value="Unassembled WGS sequence"/>
</dbReference>
<sequence length="61" mass="6838">MKSKFADYVEEVAVTQHRADQVAQMIDSYILQVKKSTHPLSDDLIFALKGLKSLTLESGEI</sequence>
<dbReference type="AlphaFoldDB" id="A0A521FUR2"/>
<reference evidence="1 2" key="1">
    <citation type="submission" date="2017-05" db="EMBL/GenBank/DDBJ databases">
        <authorList>
            <person name="Varghese N."/>
            <person name="Submissions S."/>
        </authorList>
    </citation>
    <scope>NUCLEOTIDE SEQUENCE [LARGE SCALE GENOMIC DNA]</scope>
    <source>
        <strain evidence="1 2">DSM 19036</strain>
    </source>
</reference>
<evidence type="ECO:0000313" key="2">
    <source>
        <dbReference type="Proteomes" id="UP000320300"/>
    </source>
</evidence>
<keyword evidence="2" id="KW-1185">Reference proteome</keyword>
<gene>
    <name evidence="1" type="ORF">SAMN06265348_1292</name>
</gene>
<organism evidence="1 2">
    <name type="scientific">Pedobacter westerhofensis</name>
    <dbReference type="NCBI Taxonomy" id="425512"/>
    <lineage>
        <taxon>Bacteria</taxon>
        <taxon>Pseudomonadati</taxon>
        <taxon>Bacteroidota</taxon>
        <taxon>Sphingobacteriia</taxon>
        <taxon>Sphingobacteriales</taxon>
        <taxon>Sphingobacteriaceae</taxon>
        <taxon>Pedobacter</taxon>
    </lineage>
</organism>
<name>A0A521FUR2_9SPHI</name>